<dbReference type="InterPro" id="IPR013517">
    <property type="entry name" value="FG-GAP"/>
</dbReference>
<dbReference type="InterPro" id="IPR028994">
    <property type="entry name" value="Integrin_alpha_N"/>
</dbReference>
<organism evidence="7 8">
    <name type="scientific">Telmatocola sphagniphila</name>
    <dbReference type="NCBI Taxonomy" id="1123043"/>
    <lineage>
        <taxon>Bacteria</taxon>
        <taxon>Pseudomonadati</taxon>
        <taxon>Planctomycetota</taxon>
        <taxon>Planctomycetia</taxon>
        <taxon>Gemmatales</taxon>
        <taxon>Gemmataceae</taxon>
    </lineage>
</organism>
<accession>A0A8E6EXC5</accession>
<dbReference type="Proteomes" id="UP000676194">
    <property type="component" value="Chromosome"/>
</dbReference>
<feature type="compositionally biased region" description="Gly residues" evidence="6">
    <location>
        <begin position="361"/>
        <end position="396"/>
    </location>
</feature>
<evidence type="ECO:0000256" key="1">
    <source>
        <dbReference type="ARBA" id="ARBA00004167"/>
    </source>
</evidence>
<comment type="subcellular location">
    <subcellularLocation>
        <location evidence="1">Membrane</location>
        <topology evidence="1">Single-pass membrane protein</topology>
    </subcellularLocation>
</comment>
<keyword evidence="2" id="KW-0812">Transmembrane</keyword>
<evidence type="ECO:0000256" key="5">
    <source>
        <dbReference type="ARBA" id="ARBA00023136"/>
    </source>
</evidence>
<keyword evidence="3" id="KW-0732">Signal</keyword>
<dbReference type="Pfam" id="PF13517">
    <property type="entry name" value="FG-GAP_3"/>
    <property type="match status" value="1"/>
</dbReference>
<feature type="compositionally biased region" description="Polar residues" evidence="6">
    <location>
        <begin position="323"/>
        <end position="335"/>
    </location>
</feature>
<evidence type="ECO:0000256" key="6">
    <source>
        <dbReference type="SAM" id="MobiDB-lite"/>
    </source>
</evidence>
<evidence type="ECO:0000256" key="2">
    <source>
        <dbReference type="ARBA" id="ARBA00022692"/>
    </source>
</evidence>
<dbReference type="GO" id="GO:0016020">
    <property type="term" value="C:membrane"/>
    <property type="evidence" value="ECO:0007669"/>
    <property type="project" value="UniProtKB-SubCell"/>
</dbReference>
<keyword evidence="8" id="KW-1185">Reference proteome</keyword>
<dbReference type="EMBL" id="CP074694">
    <property type="protein sequence ID" value="QVL31106.1"/>
    <property type="molecule type" value="Genomic_DNA"/>
</dbReference>
<gene>
    <name evidence="7" type="ORF">KIH39_19975</name>
</gene>
<reference evidence="7" key="1">
    <citation type="submission" date="2021-05" db="EMBL/GenBank/DDBJ databases">
        <title>Complete genome sequence of the cellulolytic planctomycete Telmatocola sphagniphila SP2T and characterization of the first cellulase from planctomycetes.</title>
        <authorList>
            <person name="Rakitin A.L."/>
            <person name="Beletsky A.V."/>
            <person name="Naumoff D.G."/>
            <person name="Kulichevskaya I.S."/>
            <person name="Mardanov A.V."/>
            <person name="Ravin N.V."/>
            <person name="Dedysh S.N."/>
        </authorList>
    </citation>
    <scope>NUCLEOTIDE SEQUENCE</scope>
    <source>
        <strain evidence="7">SP2T</strain>
    </source>
</reference>
<evidence type="ECO:0000313" key="7">
    <source>
        <dbReference type="EMBL" id="QVL31106.1"/>
    </source>
</evidence>
<dbReference type="KEGG" id="tsph:KIH39_19975"/>
<evidence type="ECO:0000256" key="3">
    <source>
        <dbReference type="ARBA" id="ARBA00022729"/>
    </source>
</evidence>
<feature type="compositionally biased region" description="Acidic residues" evidence="6">
    <location>
        <begin position="398"/>
        <end position="413"/>
    </location>
</feature>
<dbReference type="PANTHER" id="PTHR21419">
    <property type="match status" value="1"/>
</dbReference>
<dbReference type="InterPro" id="IPR045232">
    <property type="entry name" value="FAM234"/>
</dbReference>
<dbReference type="RefSeq" id="WP_213494987.1">
    <property type="nucleotide sequence ID" value="NZ_CP074694.1"/>
</dbReference>
<feature type="compositionally biased region" description="Gly residues" evidence="6">
    <location>
        <begin position="343"/>
        <end position="353"/>
    </location>
</feature>
<name>A0A8E6EXC5_9BACT</name>
<dbReference type="AlphaFoldDB" id="A0A8E6EXC5"/>
<sequence length="426" mass="42330">MFTWLRNSLRDPNPTPSYKAAFRAQLTLENMESRIVPAALTDKLVAIASYNGYTDSTVNLYDPATSYPAFASITPFPGYKGALSVAAGDVNGDGISDLIVAAQGAGGHVKVFDGVTGNLIDNFFAFPGFLGGVNVGAADVNGDGYQDILVAADYNAHIMAFSGKDGSVVSSFLAFPGFLGPISVSGADFNGGSADQIIVGAGGPNINGRVALFNADGSMYNSGFFAFPGFDGEISVAGGDITGSGVADIVVSSGAGAPGGAVKAFSGTDFSVIDSFLAYNPAYTDGVDVRVADAIGSGIRDIIVTTHGGSLQDIQVFDGKTGQLITQTPSGSGTNYPDPPTGNVGGNDNGSGGDNSNSGVYTGGDTSGGATDSGGYTGGDTGGGSDTGGDSGGSTDSGGDDSGGDDSGGDDGGDFSPDFLFAVKLK</sequence>
<evidence type="ECO:0000256" key="4">
    <source>
        <dbReference type="ARBA" id="ARBA00022989"/>
    </source>
</evidence>
<dbReference type="Pfam" id="PF01839">
    <property type="entry name" value="FG-GAP"/>
    <property type="match status" value="1"/>
</dbReference>
<dbReference type="Gene3D" id="2.130.10.130">
    <property type="entry name" value="Integrin alpha, N-terminal"/>
    <property type="match status" value="1"/>
</dbReference>
<dbReference type="SUPFAM" id="SSF69318">
    <property type="entry name" value="Integrin alpha N-terminal domain"/>
    <property type="match status" value="1"/>
</dbReference>
<keyword evidence="5" id="KW-0472">Membrane</keyword>
<dbReference type="PANTHER" id="PTHR21419:SF23">
    <property type="entry name" value="PROTEIN DEFECTIVE IN EXINE FORMATION 1"/>
    <property type="match status" value="1"/>
</dbReference>
<proteinExistence type="predicted"/>
<feature type="region of interest" description="Disordered" evidence="6">
    <location>
        <begin position="323"/>
        <end position="426"/>
    </location>
</feature>
<protein>
    <submittedName>
        <fullName evidence="7">VCBS repeat-containing protein</fullName>
    </submittedName>
</protein>
<evidence type="ECO:0000313" key="8">
    <source>
        <dbReference type="Proteomes" id="UP000676194"/>
    </source>
</evidence>
<keyword evidence="4" id="KW-1133">Transmembrane helix</keyword>